<comment type="caution">
    <text evidence="1">The sequence shown here is derived from an EMBL/GenBank/DDBJ whole genome shotgun (WGS) entry which is preliminary data.</text>
</comment>
<name>A0ABM8XD97_9BURK</name>
<dbReference type="InterPro" id="IPR008983">
    <property type="entry name" value="Tumour_necrosis_fac-like_dom"/>
</dbReference>
<evidence type="ECO:0008006" key="3">
    <source>
        <dbReference type="Google" id="ProtNLM"/>
    </source>
</evidence>
<evidence type="ECO:0000313" key="2">
    <source>
        <dbReference type="Proteomes" id="UP000706525"/>
    </source>
</evidence>
<reference evidence="1 2" key="1">
    <citation type="submission" date="2021-08" db="EMBL/GenBank/DDBJ databases">
        <authorList>
            <person name="Peeters C."/>
        </authorList>
    </citation>
    <scope>NUCLEOTIDE SEQUENCE [LARGE SCALE GENOMIC DNA]</scope>
    <source>
        <strain evidence="1 2">LMG 32289</strain>
    </source>
</reference>
<proteinExistence type="predicted"/>
<sequence length="357" mass="36776">MANDFLVFGGAGGANVINQATYAALGARIAGFASGVAQSSQLNKVWRQSSIMSAVLAQFISDRTGQDVLDDGTIATILGNLKLSAAAVNGDVTKAFSVAPATISTHALQLGQAIQLFGGSVTNVTSGTTTLTSQNAGLVLVNASGGNVTINLPPAFGQPGLPFIFIRIDNVPSISVTVNRTGTDTIDGVILTSFQLIGQYDRRHIKSSSTGAWYTVSASYASACSAYLSTAQTGIAGATFTKVSLQSKLADGGGEFDTSTFRFIAKQAGLYQINGGANINAPAVNNGYFCAIFRNGVMERRGTSVIGYAAVVQSCAAVSAMMTLSAGDIIELYVYGDAGFSLVNGPSATRLDITRVQ</sequence>
<dbReference type="Gene3D" id="2.60.120.40">
    <property type="match status" value="1"/>
</dbReference>
<dbReference type="RefSeq" id="WP_223991297.1">
    <property type="nucleotide sequence ID" value="NZ_CAJZAG010000007.1"/>
</dbReference>
<dbReference type="SUPFAM" id="SSF49842">
    <property type="entry name" value="TNF-like"/>
    <property type="match status" value="1"/>
</dbReference>
<gene>
    <name evidence="1" type="ORF">LMG32289_03938</name>
</gene>
<keyword evidence="2" id="KW-1185">Reference proteome</keyword>
<evidence type="ECO:0000313" key="1">
    <source>
        <dbReference type="EMBL" id="CAG9177887.1"/>
    </source>
</evidence>
<dbReference type="Proteomes" id="UP000706525">
    <property type="component" value="Unassembled WGS sequence"/>
</dbReference>
<organism evidence="1 2">
    <name type="scientific">Cupriavidus pampae</name>
    <dbReference type="NCBI Taxonomy" id="659251"/>
    <lineage>
        <taxon>Bacteria</taxon>
        <taxon>Pseudomonadati</taxon>
        <taxon>Pseudomonadota</taxon>
        <taxon>Betaproteobacteria</taxon>
        <taxon>Burkholderiales</taxon>
        <taxon>Burkholderiaceae</taxon>
        <taxon>Cupriavidus</taxon>
    </lineage>
</organism>
<dbReference type="EMBL" id="CAJZAG010000007">
    <property type="protein sequence ID" value="CAG9177887.1"/>
    <property type="molecule type" value="Genomic_DNA"/>
</dbReference>
<accession>A0ABM8XD97</accession>
<protein>
    <recommendedName>
        <fullName evidence="3">Phage tail protein</fullName>
    </recommendedName>
</protein>